<feature type="binding site" evidence="11">
    <location>
        <position position="215"/>
    </location>
    <ligand>
        <name>Zn(2+)</name>
        <dbReference type="ChEBI" id="CHEBI:29105"/>
        <note>catalytic</note>
    </ligand>
</feature>
<dbReference type="EC" id="3.5.4.25" evidence="11"/>
<evidence type="ECO:0000256" key="8">
    <source>
        <dbReference type="ARBA" id="ARBA00022833"/>
    </source>
</evidence>
<dbReference type="SUPFAM" id="SSF142695">
    <property type="entry name" value="RibA-like"/>
    <property type="match status" value="1"/>
</dbReference>
<feature type="binding site" evidence="11">
    <location>
        <position position="217"/>
    </location>
    <ligand>
        <name>Zn(2+)</name>
        <dbReference type="ChEBI" id="CHEBI:29105"/>
        <note>catalytic</note>
    </ligand>
</feature>
<keyword evidence="5 11" id="KW-0479">Metal-binding</keyword>
<name>A0A099KBN2_COLPS</name>
<feature type="binding site" evidence="11">
    <location>
        <position position="264"/>
    </location>
    <ligand>
        <name>GTP</name>
        <dbReference type="ChEBI" id="CHEBI:37565"/>
    </ligand>
</feature>
<evidence type="ECO:0000256" key="9">
    <source>
        <dbReference type="ARBA" id="ARBA00023134"/>
    </source>
</evidence>
<evidence type="ECO:0000256" key="1">
    <source>
        <dbReference type="ARBA" id="ARBA00000022"/>
    </source>
</evidence>
<dbReference type="GO" id="GO:0005829">
    <property type="term" value="C:cytosol"/>
    <property type="evidence" value="ECO:0007669"/>
    <property type="project" value="TreeGrafter"/>
</dbReference>
<comment type="pathway">
    <text evidence="3 11">Cofactor biosynthesis; riboflavin biosynthesis; 5-amino-6-(D-ribitylamino)uracil from GTP: step 1/4.</text>
</comment>
<protein>
    <recommendedName>
        <fullName evidence="11">GTP cyclohydrolase-2</fullName>
        <ecNumber evidence="11">3.5.4.25</ecNumber>
    </recommendedName>
    <alternativeName>
        <fullName evidence="11">GTP cyclohydrolase II</fullName>
    </alternativeName>
</protein>
<evidence type="ECO:0000256" key="10">
    <source>
        <dbReference type="ARBA" id="ARBA00049295"/>
    </source>
</evidence>
<comment type="similarity">
    <text evidence="11">Belongs to the GTP cyclohydrolase II family.</text>
</comment>
<evidence type="ECO:0000256" key="4">
    <source>
        <dbReference type="ARBA" id="ARBA00022619"/>
    </source>
</evidence>
<dbReference type="Proteomes" id="UP000029868">
    <property type="component" value="Unassembled WGS sequence"/>
</dbReference>
<dbReference type="FunFam" id="3.40.50.10990:FF:000002">
    <property type="entry name" value="GTP cyclohydrolase-2"/>
    <property type="match status" value="1"/>
</dbReference>
<feature type="domain" description="NADAR" evidence="13">
    <location>
        <begin position="7"/>
        <end position="145"/>
    </location>
</feature>
<dbReference type="PANTHER" id="PTHR21327:SF18">
    <property type="entry name" value="3,4-DIHYDROXY-2-BUTANONE 4-PHOSPHATE SYNTHASE"/>
    <property type="match status" value="1"/>
</dbReference>
<feature type="binding site" evidence="11">
    <location>
        <position position="299"/>
    </location>
    <ligand>
        <name>GTP</name>
        <dbReference type="ChEBI" id="CHEBI:37565"/>
    </ligand>
</feature>
<dbReference type="InterPro" id="IPR032677">
    <property type="entry name" value="GTP_cyclohydro_II"/>
</dbReference>
<dbReference type="GO" id="GO:0003935">
    <property type="term" value="F:GTP cyclohydrolase II activity"/>
    <property type="evidence" value="ECO:0007669"/>
    <property type="project" value="UniProtKB-UniRule"/>
</dbReference>
<feature type="domain" description="GTP cyclohydrolase II" evidence="12">
    <location>
        <begin position="158"/>
        <end position="320"/>
    </location>
</feature>
<evidence type="ECO:0000256" key="11">
    <source>
        <dbReference type="HAMAP-Rule" id="MF_00179"/>
    </source>
</evidence>
<feature type="active site" description="Proton acceptor" evidence="11">
    <location>
        <position position="276"/>
    </location>
</feature>
<keyword evidence="6 11" id="KW-0547">Nucleotide-binding</keyword>
<evidence type="ECO:0000313" key="15">
    <source>
        <dbReference type="Proteomes" id="UP000029868"/>
    </source>
</evidence>
<dbReference type="InterPro" id="IPR037238">
    <property type="entry name" value="YbiA-like_sf"/>
</dbReference>
<accession>A0A099KBN2</accession>
<evidence type="ECO:0000259" key="13">
    <source>
        <dbReference type="Pfam" id="PF08719"/>
    </source>
</evidence>
<evidence type="ECO:0000313" key="14">
    <source>
        <dbReference type="EMBL" id="KGJ87761.1"/>
    </source>
</evidence>
<dbReference type="GO" id="GO:0008270">
    <property type="term" value="F:zinc ion binding"/>
    <property type="evidence" value="ECO:0007669"/>
    <property type="project" value="UniProtKB-UniRule"/>
</dbReference>
<feature type="active site" description="Nucleophile" evidence="11">
    <location>
        <position position="278"/>
    </location>
</feature>
<comment type="caution">
    <text evidence="14">The sequence shown here is derived from an EMBL/GenBank/DDBJ whole genome shotgun (WGS) entry which is preliminary data.</text>
</comment>
<comment type="function">
    <text evidence="11">Catalyzes the conversion of GTP to 2,5-diamino-6-ribosylamino-4(3H)-pyrimidinone 5'-phosphate (DARP), formate and pyrophosphate.</text>
</comment>
<dbReference type="InterPro" id="IPR000926">
    <property type="entry name" value="RibA"/>
</dbReference>
<dbReference type="PANTHER" id="PTHR21327">
    <property type="entry name" value="GTP CYCLOHYDROLASE II-RELATED"/>
    <property type="match status" value="1"/>
</dbReference>
<dbReference type="NCBIfam" id="TIGR02464">
    <property type="entry name" value="ribofla_fusion"/>
    <property type="match status" value="1"/>
</dbReference>
<dbReference type="CDD" id="cd15457">
    <property type="entry name" value="NADAR"/>
    <property type="match status" value="1"/>
</dbReference>
<gene>
    <name evidence="11" type="primary">ribA</name>
    <name evidence="14" type="ORF">GAB14E_4439</name>
</gene>
<feature type="binding site" evidence="11">
    <location>
        <begin position="199"/>
        <end position="203"/>
    </location>
    <ligand>
        <name>GTP</name>
        <dbReference type="ChEBI" id="CHEBI:37565"/>
    </ligand>
</feature>
<dbReference type="NCBIfam" id="TIGR00505">
    <property type="entry name" value="ribA"/>
    <property type="match status" value="1"/>
</dbReference>
<evidence type="ECO:0000256" key="7">
    <source>
        <dbReference type="ARBA" id="ARBA00022801"/>
    </source>
</evidence>
<feature type="binding site" evidence="11">
    <location>
        <position position="220"/>
    </location>
    <ligand>
        <name>GTP</name>
        <dbReference type="ChEBI" id="CHEBI:37565"/>
    </ligand>
</feature>
<evidence type="ECO:0000256" key="3">
    <source>
        <dbReference type="ARBA" id="ARBA00004853"/>
    </source>
</evidence>
<dbReference type="NCBIfam" id="NF001591">
    <property type="entry name" value="PRK00393.1"/>
    <property type="match status" value="1"/>
</dbReference>
<keyword evidence="8 11" id="KW-0862">Zinc</keyword>
<dbReference type="InterPro" id="IPR012816">
    <property type="entry name" value="NADAR"/>
</dbReference>
<organism evidence="14 15">
    <name type="scientific">Colwellia psychrerythraea</name>
    <name type="common">Vibrio psychroerythus</name>
    <dbReference type="NCBI Taxonomy" id="28229"/>
    <lineage>
        <taxon>Bacteria</taxon>
        <taxon>Pseudomonadati</taxon>
        <taxon>Pseudomonadota</taxon>
        <taxon>Gammaproteobacteria</taxon>
        <taxon>Alteromonadales</taxon>
        <taxon>Colwelliaceae</taxon>
        <taxon>Colwellia</taxon>
    </lineage>
</organism>
<dbReference type="HAMAP" id="MF_00179">
    <property type="entry name" value="RibA"/>
    <property type="match status" value="1"/>
</dbReference>
<dbReference type="PATRIC" id="fig|28229.3.peg.4422"/>
<dbReference type="AlphaFoldDB" id="A0A099KBN2"/>
<proteinExistence type="inferred from homology"/>
<dbReference type="OrthoDB" id="9793111at2"/>
<dbReference type="Pfam" id="PF08719">
    <property type="entry name" value="NADAR"/>
    <property type="match status" value="1"/>
</dbReference>
<dbReference type="Gene3D" id="3.40.50.10990">
    <property type="entry name" value="GTP cyclohydrolase II"/>
    <property type="match status" value="1"/>
</dbReference>
<feature type="binding site" evidence="11">
    <location>
        <position position="204"/>
    </location>
    <ligand>
        <name>Zn(2+)</name>
        <dbReference type="ChEBI" id="CHEBI:29105"/>
        <note>catalytic</note>
    </ligand>
</feature>
<dbReference type="UniPathway" id="UPA00275">
    <property type="reaction ID" value="UER00400"/>
</dbReference>
<reference evidence="14 15" key="1">
    <citation type="submission" date="2014-08" db="EMBL/GenBank/DDBJ databases">
        <title>Genomic and Phenotypic Diversity of Colwellia psychrerythraea strains from Disparate Marine Basins.</title>
        <authorList>
            <person name="Techtmann S.M."/>
            <person name="Stelling S.C."/>
            <person name="Utturkar S.M."/>
            <person name="Alshibli N."/>
            <person name="Harris A."/>
            <person name="Brown S.D."/>
            <person name="Hazen T.C."/>
        </authorList>
    </citation>
    <scope>NUCLEOTIDE SEQUENCE [LARGE SCALE GENOMIC DNA]</scope>
    <source>
        <strain evidence="14 15">GAB14E</strain>
    </source>
</reference>
<keyword evidence="4 11" id="KW-0686">Riboflavin biosynthesis</keyword>
<dbReference type="GO" id="GO:0005525">
    <property type="term" value="F:GTP binding"/>
    <property type="evidence" value="ECO:0007669"/>
    <property type="project" value="UniProtKB-KW"/>
</dbReference>
<feature type="binding site" evidence="11">
    <location>
        <begin position="242"/>
        <end position="244"/>
    </location>
    <ligand>
        <name>GTP</name>
        <dbReference type="ChEBI" id="CHEBI:37565"/>
    </ligand>
</feature>
<comment type="cofactor">
    <cofactor evidence="11">
        <name>Zn(2+)</name>
        <dbReference type="ChEBI" id="CHEBI:29105"/>
    </cofactor>
    <text evidence="11">Binds 1 zinc ion per subunit.</text>
</comment>
<comment type="catalytic activity">
    <reaction evidence="2">
        <text>2,5-diamino-6-hydroxy-4-(5-phosphoribosylamino)-pyrimidine + H2O = 2,5,6-triamino-4-hydroxypyrimidine + D-ribose 5-phosphate</text>
        <dbReference type="Rhea" id="RHEA:23436"/>
        <dbReference type="ChEBI" id="CHEBI:15377"/>
        <dbReference type="ChEBI" id="CHEBI:58614"/>
        <dbReference type="ChEBI" id="CHEBI:78346"/>
        <dbReference type="ChEBI" id="CHEBI:137796"/>
    </reaction>
</comment>
<keyword evidence="9 11" id="KW-0342">GTP-binding</keyword>
<dbReference type="EMBL" id="JQEC01000071">
    <property type="protein sequence ID" value="KGJ87761.1"/>
    <property type="molecule type" value="Genomic_DNA"/>
</dbReference>
<keyword evidence="7 11" id="KW-0378">Hydrolase</keyword>
<evidence type="ECO:0000259" key="12">
    <source>
        <dbReference type="Pfam" id="PF00925"/>
    </source>
</evidence>
<dbReference type="CDD" id="cd00641">
    <property type="entry name" value="GTP_cyclohydro2"/>
    <property type="match status" value="1"/>
</dbReference>
<feature type="binding site" evidence="11">
    <location>
        <position position="304"/>
    </location>
    <ligand>
        <name>GTP</name>
        <dbReference type="ChEBI" id="CHEBI:37565"/>
    </ligand>
</feature>
<comment type="catalytic activity">
    <reaction evidence="1">
        <text>5-amino-6-(5-phospho-D-ribosylamino)uracil + H2O = 5,6-diaminouracil + D-ribose 5-phosphate</text>
        <dbReference type="Rhea" id="RHEA:55020"/>
        <dbReference type="ChEBI" id="CHEBI:15377"/>
        <dbReference type="ChEBI" id="CHEBI:46252"/>
        <dbReference type="ChEBI" id="CHEBI:58453"/>
        <dbReference type="ChEBI" id="CHEBI:78346"/>
    </reaction>
</comment>
<dbReference type="InterPro" id="IPR036144">
    <property type="entry name" value="RibA-like_sf"/>
</dbReference>
<comment type="catalytic activity">
    <reaction evidence="10 11">
        <text>GTP + 4 H2O = 2,5-diamino-6-hydroxy-4-(5-phosphoribosylamino)-pyrimidine + formate + 2 phosphate + 3 H(+)</text>
        <dbReference type="Rhea" id="RHEA:23704"/>
        <dbReference type="ChEBI" id="CHEBI:15377"/>
        <dbReference type="ChEBI" id="CHEBI:15378"/>
        <dbReference type="ChEBI" id="CHEBI:15740"/>
        <dbReference type="ChEBI" id="CHEBI:37565"/>
        <dbReference type="ChEBI" id="CHEBI:43474"/>
        <dbReference type="ChEBI" id="CHEBI:58614"/>
        <dbReference type="EC" id="3.5.4.25"/>
    </reaction>
</comment>
<sequence>MSKDIWFYEPFNADGYLSNFANYPINFEQQVWQTSEHCYQASKFTDTKIINQIKKSKTPKETFELSRKFSAQVRDDWLEIRYQRMLDIVSAKFAQHTRLAYYLVATEDKIIKEHSHKDDYWGDGGDGHGKNALGKILMQVREELKQTARFSLLRYSESTKLPTQYGEFKMHGFFEPNTGKEHVALSLGNWQQDEAVLLRIHSECLTGDAFSSLRCDCGAQLQFAMKKIAENGSGLLIYLRQEGRGIGLLNKIKAYNLQDRGADTVEANVLLGFESDQRSYFFCKGIFEFFNINTVNVMTNNPLKLQALDEIGIKVNKRVPLNDGHNSHNKHYLTTKKNKMGHILTIEDV</sequence>
<dbReference type="Pfam" id="PF00925">
    <property type="entry name" value="GTP_cyclohydro2"/>
    <property type="match status" value="1"/>
</dbReference>
<dbReference type="Gene3D" id="1.10.357.40">
    <property type="entry name" value="YbiA-like"/>
    <property type="match status" value="1"/>
</dbReference>
<dbReference type="GO" id="GO:0009231">
    <property type="term" value="P:riboflavin biosynthetic process"/>
    <property type="evidence" value="ECO:0007669"/>
    <property type="project" value="UniProtKB-UniRule"/>
</dbReference>
<evidence type="ECO:0000256" key="5">
    <source>
        <dbReference type="ARBA" id="ARBA00022723"/>
    </source>
</evidence>
<dbReference type="SUPFAM" id="SSF143990">
    <property type="entry name" value="YbiA-like"/>
    <property type="match status" value="1"/>
</dbReference>
<evidence type="ECO:0000256" key="6">
    <source>
        <dbReference type="ARBA" id="ARBA00022741"/>
    </source>
</evidence>
<evidence type="ECO:0000256" key="2">
    <source>
        <dbReference type="ARBA" id="ARBA00000751"/>
    </source>
</evidence>